<keyword evidence="1" id="KW-0175">Coiled coil</keyword>
<keyword evidence="3" id="KW-1185">Reference proteome</keyword>
<dbReference type="AlphaFoldDB" id="A0A927MN12"/>
<organism evidence="2 3">
    <name type="scientific">Sporosarcina limicola</name>
    <dbReference type="NCBI Taxonomy" id="34101"/>
    <lineage>
        <taxon>Bacteria</taxon>
        <taxon>Bacillati</taxon>
        <taxon>Bacillota</taxon>
        <taxon>Bacilli</taxon>
        <taxon>Bacillales</taxon>
        <taxon>Caryophanaceae</taxon>
        <taxon>Sporosarcina</taxon>
    </lineage>
</organism>
<evidence type="ECO:0000313" key="3">
    <source>
        <dbReference type="Proteomes" id="UP000658225"/>
    </source>
</evidence>
<dbReference type="EMBL" id="JADBEL010000044">
    <property type="protein sequence ID" value="MBE1557001.1"/>
    <property type="molecule type" value="Genomic_DNA"/>
</dbReference>
<dbReference type="RefSeq" id="WP_192600591.1">
    <property type="nucleotide sequence ID" value="NZ_JADBEL010000044.1"/>
</dbReference>
<reference evidence="2" key="1">
    <citation type="submission" date="2020-10" db="EMBL/GenBank/DDBJ databases">
        <title>Genomic Encyclopedia of Type Strains, Phase IV (KMG-IV): sequencing the most valuable type-strain genomes for metagenomic binning, comparative biology and taxonomic classification.</title>
        <authorList>
            <person name="Goeker M."/>
        </authorList>
    </citation>
    <scope>NUCLEOTIDE SEQUENCE</scope>
    <source>
        <strain evidence="2">DSM 13886</strain>
    </source>
</reference>
<comment type="caution">
    <text evidence="2">The sequence shown here is derived from an EMBL/GenBank/DDBJ whole genome shotgun (WGS) entry which is preliminary data.</text>
</comment>
<evidence type="ECO:0000313" key="2">
    <source>
        <dbReference type="EMBL" id="MBE1557001.1"/>
    </source>
</evidence>
<proteinExistence type="predicted"/>
<accession>A0A927MN12</accession>
<dbReference type="Proteomes" id="UP000658225">
    <property type="component" value="Unassembled WGS sequence"/>
</dbReference>
<name>A0A927MN12_9BACL</name>
<feature type="coiled-coil region" evidence="1">
    <location>
        <begin position="4"/>
        <end position="64"/>
    </location>
</feature>
<protein>
    <submittedName>
        <fullName evidence="2">Uncharacterized protein</fullName>
    </submittedName>
</protein>
<evidence type="ECO:0000256" key="1">
    <source>
        <dbReference type="SAM" id="Coils"/>
    </source>
</evidence>
<gene>
    <name evidence="2" type="ORF">H4683_004127</name>
</gene>
<sequence length="184" mass="21219">MSLEQRIQEERNRISGEVKLLTEENIVDVESLDVLKQSYNSAIISSDEKEIDRVNAQIKEVNGRITRRKEKIEAYGDKNNPIIQAMICEEATGWLNELAILEEQAVDKDKELTPVKAELIEGLLEMDGMKRRSVWLRSTLNDWKEQLSEHNRDKIGLPVSRFDLLSPVTTRMRMLLVERKDAGV</sequence>